<dbReference type="RefSeq" id="WP_030431591.1">
    <property type="nucleotide sequence ID" value="NZ_JOEF01000019.1"/>
</dbReference>
<keyword evidence="2" id="KW-1185">Reference proteome</keyword>
<evidence type="ECO:0000313" key="1">
    <source>
        <dbReference type="EMBL" id="SDM80092.1"/>
    </source>
</evidence>
<dbReference type="AlphaFoldDB" id="A0A1G9W6E5"/>
<evidence type="ECO:0000313" key="2">
    <source>
        <dbReference type="Proteomes" id="UP000183376"/>
    </source>
</evidence>
<dbReference type="Proteomes" id="UP000183376">
    <property type="component" value="Chromosome I"/>
</dbReference>
<accession>A0A1G9W6E5</accession>
<name>A0A1G9W6E5_ALLAB</name>
<gene>
    <name evidence="1" type="ORF">SAMN04489726_3424</name>
</gene>
<organism evidence="1 2">
    <name type="scientific">Allokutzneria albata</name>
    <name type="common">Kibdelosporangium albatum</name>
    <dbReference type="NCBI Taxonomy" id="211114"/>
    <lineage>
        <taxon>Bacteria</taxon>
        <taxon>Bacillati</taxon>
        <taxon>Actinomycetota</taxon>
        <taxon>Actinomycetes</taxon>
        <taxon>Pseudonocardiales</taxon>
        <taxon>Pseudonocardiaceae</taxon>
        <taxon>Allokutzneria</taxon>
    </lineage>
</organism>
<dbReference type="EMBL" id="LT629701">
    <property type="protein sequence ID" value="SDM80092.1"/>
    <property type="molecule type" value="Genomic_DNA"/>
</dbReference>
<sequence length="72" mass="8075">MLAAPLIAMPTPAQAALAGESVQEVLELAAWTTHHGRRINPWALRTPPGDRHWHGHLEYGVAGDEVWTENWW</sequence>
<proteinExistence type="predicted"/>
<protein>
    <submittedName>
        <fullName evidence="1">Uncharacterized protein</fullName>
    </submittedName>
</protein>
<reference evidence="1 2" key="1">
    <citation type="submission" date="2016-10" db="EMBL/GenBank/DDBJ databases">
        <authorList>
            <person name="de Groot N.N."/>
        </authorList>
    </citation>
    <scope>NUCLEOTIDE SEQUENCE [LARGE SCALE GENOMIC DNA]</scope>
    <source>
        <strain evidence="1 2">DSM 44149</strain>
    </source>
</reference>